<reference evidence="2" key="2">
    <citation type="submission" date="2015-07" db="EMBL/GenBank/DDBJ databases">
        <authorList>
            <person name="Noorani M."/>
        </authorList>
    </citation>
    <scope>NUCLEOTIDE SEQUENCE [LARGE SCALE GENOMIC DNA]</scope>
    <source>
        <strain evidence="2">ATCC 27428</strain>
    </source>
</reference>
<sequence>MAKLPTDAELTVLVHLGLSDPEIAERYGVSKQAVQKRRDKMGLVKINPAQERVNTALKSIWDVKTDRTGEDTHHNRYFLKCVKVYMRMRLGDKISGYQKEEVARFLSQLEREKSVVHYRRKVEGEQGEETADEALEGFVLVLREPSDGRRILRWPADVELPEEDLQRAMELPDEE</sequence>
<dbReference type="OrthoDB" id="4259405at2"/>
<dbReference type="Proteomes" id="UP000528608">
    <property type="component" value="Unassembled WGS sequence"/>
</dbReference>
<protein>
    <submittedName>
        <fullName evidence="2">Uncharacterized protein</fullName>
    </submittedName>
</protein>
<proteinExistence type="predicted"/>
<dbReference type="EMBL" id="LGUI01000017">
    <property type="protein sequence ID" value="PNE29789.1"/>
    <property type="molecule type" value="Genomic_DNA"/>
</dbReference>
<gene>
    <name evidence="2" type="ORF">AF335_33105</name>
    <name evidence="1" type="ORF">FHS36_006689</name>
</gene>
<reference evidence="3" key="1">
    <citation type="submission" date="2015-07" db="EMBL/GenBank/DDBJ databases">
        <authorList>
            <person name="Graham D.E."/>
            <person name="Giannone R.J."/>
            <person name="Gulvik C.A."/>
            <person name="Hettich R.L."/>
            <person name="Klingeman D.M."/>
            <person name="Mahan K.M."/>
            <person name="Parry R.J."/>
            <person name="Spain J.C."/>
        </authorList>
    </citation>
    <scope>NUCLEOTIDE SEQUENCE [LARGE SCALE GENOMIC DNA]</scope>
    <source>
        <strain evidence="3">ATCC 27428</strain>
    </source>
</reference>
<reference evidence="1 4" key="3">
    <citation type="submission" date="2020-08" db="EMBL/GenBank/DDBJ databases">
        <title>Genomic Encyclopedia of Type Strains, Phase III (KMG-III): the genomes of soil and plant-associated and newly described type strains.</title>
        <authorList>
            <person name="Whitman W."/>
        </authorList>
    </citation>
    <scope>NUCLEOTIDE SEQUENCE [LARGE SCALE GENOMIC DNA]</scope>
    <source>
        <strain evidence="1 4">CECT 3259</strain>
    </source>
</reference>
<dbReference type="Gene3D" id="1.10.10.60">
    <property type="entry name" value="Homeodomain-like"/>
    <property type="match status" value="1"/>
</dbReference>
<dbReference type="RefSeq" id="WP_102922232.1">
    <property type="nucleotide sequence ID" value="NZ_JACHJF010000048.1"/>
</dbReference>
<dbReference type="AlphaFoldDB" id="A0A2N8NLZ6"/>
<dbReference type="EMBL" id="JACHJF010000048">
    <property type="protein sequence ID" value="MBB5123210.1"/>
    <property type="molecule type" value="Genomic_DNA"/>
</dbReference>
<dbReference type="Proteomes" id="UP000235945">
    <property type="component" value="Unassembled WGS sequence"/>
</dbReference>
<evidence type="ECO:0000313" key="3">
    <source>
        <dbReference type="Proteomes" id="UP000235945"/>
    </source>
</evidence>
<evidence type="ECO:0000313" key="2">
    <source>
        <dbReference type="EMBL" id="PNE29789.1"/>
    </source>
</evidence>
<comment type="caution">
    <text evidence="2">The sequence shown here is derived from an EMBL/GenBank/DDBJ whole genome shotgun (WGS) entry which is preliminary data.</text>
</comment>
<keyword evidence="3" id="KW-1185">Reference proteome</keyword>
<organism evidence="2 3">
    <name type="scientific">Streptomyces eurocidicus</name>
    <name type="common">Streptoverticillium eurocidicus</name>
    <dbReference type="NCBI Taxonomy" id="66423"/>
    <lineage>
        <taxon>Bacteria</taxon>
        <taxon>Bacillati</taxon>
        <taxon>Actinomycetota</taxon>
        <taxon>Actinomycetes</taxon>
        <taxon>Kitasatosporales</taxon>
        <taxon>Streptomycetaceae</taxon>
        <taxon>Streptomyces</taxon>
    </lineage>
</organism>
<name>A0A2N8NLZ6_STREU</name>
<accession>A0A2N8NLZ6</accession>
<evidence type="ECO:0000313" key="4">
    <source>
        <dbReference type="Proteomes" id="UP000528608"/>
    </source>
</evidence>
<evidence type="ECO:0000313" key="1">
    <source>
        <dbReference type="EMBL" id="MBB5123210.1"/>
    </source>
</evidence>